<evidence type="ECO:0000256" key="2">
    <source>
        <dbReference type="ARBA" id="ARBA00008789"/>
    </source>
</evidence>
<dbReference type="Pfam" id="PF09815">
    <property type="entry name" value="XK-related"/>
    <property type="match status" value="1"/>
</dbReference>
<evidence type="ECO:0000313" key="9">
    <source>
        <dbReference type="Proteomes" id="UP001164746"/>
    </source>
</evidence>
<evidence type="ECO:0000256" key="7">
    <source>
        <dbReference type="SAM" id="MobiDB-lite"/>
    </source>
</evidence>
<evidence type="ECO:0000256" key="5">
    <source>
        <dbReference type="ARBA" id="ARBA00023136"/>
    </source>
</evidence>
<dbReference type="EMBL" id="CP111013">
    <property type="protein sequence ID" value="WAQ96357.1"/>
    <property type="molecule type" value="Genomic_DNA"/>
</dbReference>
<evidence type="ECO:0000256" key="1">
    <source>
        <dbReference type="ARBA" id="ARBA00004141"/>
    </source>
</evidence>
<evidence type="ECO:0000313" key="8">
    <source>
        <dbReference type="EMBL" id="WAQ96357.1"/>
    </source>
</evidence>
<sequence length="252" mass="29015">MERQTDVNTDNSDEKRKLVSGNLTYENNVPPKKSKCQKAYACLKMLLISVFGIILYSYDIVTDIQIALSYKERNDKKLFIYTILVLVCPACFIMIMDIGWLIIDYKRARKTETRTVKTNRATESDDATRNEDWSENQTSEETNIIWPENPDKYNLVLRIVVTVMTVGAGGSVCRTIQYTYYFVKSELACTIDRHDEFKKRARLLNLVTSALSITWSYSAYYRCNGANVNNKEDVKLIPFLIYILSVVSCIVP</sequence>
<feature type="transmembrane region" description="Helical" evidence="6">
    <location>
        <begin position="234"/>
        <end position="251"/>
    </location>
</feature>
<feature type="transmembrane region" description="Helical" evidence="6">
    <location>
        <begin position="78"/>
        <end position="103"/>
    </location>
</feature>
<feature type="transmembrane region" description="Helical" evidence="6">
    <location>
        <begin position="39"/>
        <end position="58"/>
    </location>
</feature>
<evidence type="ECO:0000256" key="6">
    <source>
        <dbReference type="RuleBase" id="RU910716"/>
    </source>
</evidence>
<keyword evidence="3 6" id="KW-0812">Transmembrane</keyword>
<feature type="region of interest" description="Disordered" evidence="7">
    <location>
        <begin position="114"/>
        <end position="140"/>
    </location>
</feature>
<dbReference type="InterPro" id="IPR018629">
    <property type="entry name" value="XK-rel"/>
</dbReference>
<evidence type="ECO:0000256" key="3">
    <source>
        <dbReference type="ARBA" id="ARBA00022692"/>
    </source>
</evidence>
<keyword evidence="9" id="KW-1185">Reference proteome</keyword>
<dbReference type="Proteomes" id="UP001164746">
    <property type="component" value="Chromosome 2"/>
</dbReference>
<name>A0ABY7DFC9_MYAAR</name>
<feature type="transmembrane region" description="Helical" evidence="6">
    <location>
        <begin position="203"/>
        <end position="222"/>
    </location>
</feature>
<comment type="subcellular location">
    <subcellularLocation>
        <location evidence="1 6">Membrane</location>
        <topology evidence="1 6">Multi-pass membrane protein</topology>
    </subcellularLocation>
</comment>
<feature type="non-terminal residue" evidence="8">
    <location>
        <position position="252"/>
    </location>
</feature>
<accession>A0ABY7DFC9</accession>
<gene>
    <name evidence="8" type="ORF">MAR_029047</name>
</gene>
<feature type="compositionally biased region" description="Basic and acidic residues" evidence="7">
    <location>
        <begin position="114"/>
        <end position="132"/>
    </location>
</feature>
<reference evidence="8" key="1">
    <citation type="submission" date="2022-11" db="EMBL/GenBank/DDBJ databases">
        <title>Centuries of genome instability and evolution in soft-shell clam transmissible cancer (bioRxiv).</title>
        <authorList>
            <person name="Hart S.F.M."/>
            <person name="Yonemitsu M.A."/>
            <person name="Giersch R.M."/>
            <person name="Beal B.F."/>
            <person name="Arriagada G."/>
            <person name="Davis B.W."/>
            <person name="Ostrander E.A."/>
            <person name="Goff S.P."/>
            <person name="Metzger M.J."/>
        </authorList>
    </citation>
    <scope>NUCLEOTIDE SEQUENCE</scope>
    <source>
        <strain evidence="8">MELC-2E11</strain>
        <tissue evidence="8">Siphon/mantle</tissue>
    </source>
</reference>
<evidence type="ECO:0000256" key="4">
    <source>
        <dbReference type="ARBA" id="ARBA00022989"/>
    </source>
</evidence>
<organism evidence="8 9">
    <name type="scientific">Mya arenaria</name>
    <name type="common">Soft-shell clam</name>
    <dbReference type="NCBI Taxonomy" id="6604"/>
    <lineage>
        <taxon>Eukaryota</taxon>
        <taxon>Metazoa</taxon>
        <taxon>Spiralia</taxon>
        <taxon>Lophotrochozoa</taxon>
        <taxon>Mollusca</taxon>
        <taxon>Bivalvia</taxon>
        <taxon>Autobranchia</taxon>
        <taxon>Heteroconchia</taxon>
        <taxon>Euheterodonta</taxon>
        <taxon>Imparidentia</taxon>
        <taxon>Neoheterodontei</taxon>
        <taxon>Myida</taxon>
        <taxon>Myoidea</taxon>
        <taxon>Myidae</taxon>
        <taxon>Mya</taxon>
    </lineage>
</organism>
<proteinExistence type="inferred from homology"/>
<keyword evidence="4 6" id="KW-1133">Transmembrane helix</keyword>
<protein>
    <recommendedName>
        <fullName evidence="6">XK-related protein</fullName>
    </recommendedName>
</protein>
<keyword evidence="5 6" id="KW-0472">Membrane</keyword>
<comment type="similarity">
    <text evidence="2 6">Belongs to the XK family.</text>
</comment>